<evidence type="ECO:0000313" key="2">
    <source>
        <dbReference type="Proteomes" id="UP000034487"/>
    </source>
</evidence>
<dbReference type="PATRIC" id="fig|1618335.3.peg.375"/>
<evidence type="ECO:0008006" key="3">
    <source>
        <dbReference type="Google" id="ProtNLM"/>
    </source>
</evidence>
<name>A0A0G1QEI5_9BACT</name>
<sequence length="489" mass="55256">MKLETVAEEEQIQTHKPEGIIPGFQRALALFKQASTNVPAYKAFLKSHGVDPGKINTPADFSHVPIVTKENYLKKYPLRDLMWQRRVSDARMISASSGSSGQPFFWPRGNQSVEDSVVILDELLDRTFSTKTKETLCINAFAMGTWIAGTYMNSAMWRLADLGHKIVTITPGITKEEIARELEVLGSSFRQILIMGYPPFVKDVVDYAKTRHLKLARLDIKCLLAGENFSEQWRDYILTRIGKKNQPESTLGMYGTADAGIVGTETPLSIFIRRLSAQDRRLYEALFGNDSILPTLVQYNPELRYVEEVDGKIIFTTDNSLPLIRYEILDEGRVFTPEMVAGKLNKLGLKTPSQLEPFSSYPYITLFGRQDVAATFYALIIYPENIKYGLEISSLQAIVTGKFTITADFDAVTQEQVLNLTVELQQGLKPTPKIEKKVFNAVVGSLEHNNSEYNKLHQEIGKKAEPIVHLLEQGNPDFKPGIKHRWFKR</sequence>
<organism evidence="1 2">
    <name type="scientific">Berkelbacteria bacterium GW2011_GWA2_46_7</name>
    <dbReference type="NCBI Taxonomy" id="1618335"/>
    <lineage>
        <taxon>Bacteria</taxon>
        <taxon>Candidatus Berkelbacteria</taxon>
    </lineage>
</organism>
<evidence type="ECO:0000313" key="1">
    <source>
        <dbReference type="EMBL" id="KKU43217.1"/>
    </source>
</evidence>
<proteinExistence type="predicted"/>
<protein>
    <recommendedName>
        <fullName evidence="3">Phenylacetate-CoA ligase</fullName>
    </recommendedName>
</protein>
<comment type="caution">
    <text evidence="1">The sequence shown here is derived from an EMBL/GenBank/DDBJ whole genome shotgun (WGS) entry which is preliminary data.</text>
</comment>
<dbReference type="EMBL" id="LCMV01000032">
    <property type="protein sequence ID" value="KKU43217.1"/>
    <property type="molecule type" value="Genomic_DNA"/>
</dbReference>
<dbReference type="AlphaFoldDB" id="A0A0G1QEI5"/>
<dbReference type="InterPro" id="IPR042099">
    <property type="entry name" value="ANL_N_sf"/>
</dbReference>
<dbReference type="PANTHER" id="PTHR43845:SF1">
    <property type="entry name" value="BLR5969 PROTEIN"/>
    <property type="match status" value="1"/>
</dbReference>
<reference evidence="1 2" key="1">
    <citation type="journal article" date="2015" name="Nature">
        <title>rRNA introns, odd ribosomes, and small enigmatic genomes across a large radiation of phyla.</title>
        <authorList>
            <person name="Brown C.T."/>
            <person name="Hug L.A."/>
            <person name="Thomas B.C."/>
            <person name="Sharon I."/>
            <person name="Castelle C.J."/>
            <person name="Singh A."/>
            <person name="Wilkins M.J."/>
            <person name="Williams K.H."/>
            <person name="Banfield J.F."/>
        </authorList>
    </citation>
    <scope>NUCLEOTIDE SEQUENCE [LARGE SCALE GENOMIC DNA]</scope>
</reference>
<gene>
    <name evidence="1" type="ORF">UX60_C0032G0007</name>
</gene>
<dbReference type="Proteomes" id="UP000034487">
    <property type="component" value="Unassembled WGS sequence"/>
</dbReference>
<dbReference type="Gene3D" id="3.40.50.12780">
    <property type="entry name" value="N-terminal domain of ligase-like"/>
    <property type="match status" value="1"/>
</dbReference>
<accession>A0A0G1QEI5</accession>
<dbReference type="PANTHER" id="PTHR43845">
    <property type="entry name" value="BLR5969 PROTEIN"/>
    <property type="match status" value="1"/>
</dbReference>